<dbReference type="RefSeq" id="WP_166645786.1">
    <property type="nucleotide sequence ID" value="NZ_SNVW01000015.1"/>
</dbReference>
<feature type="compositionally biased region" description="Gly residues" evidence="2">
    <location>
        <begin position="193"/>
        <end position="210"/>
    </location>
</feature>
<dbReference type="GO" id="GO:0009003">
    <property type="term" value="F:signal peptidase activity"/>
    <property type="evidence" value="ECO:0007669"/>
    <property type="project" value="UniProtKB-EC"/>
</dbReference>
<name>A0A4R6DC20_9MICO</name>
<sequence length="244" mass="24356">MHALALGLTTGLLVIVAGLAVVLIVIPKTTGSTPLTVLTQSMDPTLPPGTLLVVRPTPVADIRIGDVVTYQIVSGQPAVISHRVVSVASTSDGSRTFVLKGDNNALADPEPVTAAQVRGVVWYSLPDVGLVNQLVNGSRTWLVPAIAGVLLAYGAVMVTMGVVSAARRRGARGTGRADAGAGAGAGAHADAGAGAGAGAGADAGAGAGVGRRGRGRSRLGGGGHRARRGHRGHRAHRAHRATIG</sequence>
<dbReference type="EMBL" id="SNVW01000015">
    <property type="protein sequence ID" value="TDN41870.1"/>
    <property type="molecule type" value="Genomic_DNA"/>
</dbReference>
<dbReference type="STRING" id="2035.RU06_14065"/>
<reference evidence="4 5" key="1">
    <citation type="submission" date="2019-03" db="EMBL/GenBank/DDBJ databases">
        <title>Genomic analyses of the natural microbiome of Caenorhabditis elegans.</title>
        <authorList>
            <person name="Samuel B."/>
        </authorList>
    </citation>
    <scope>NUCLEOTIDE SEQUENCE [LARGE SCALE GENOMIC DNA]</scope>
    <source>
        <strain evidence="4 5">JUb65</strain>
    </source>
</reference>
<evidence type="ECO:0000313" key="4">
    <source>
        <dbReference type="EMBL" id="TDN41870.1"/>
    </source>
</evidence>
<keyword evidence="3" id="KW-0472">Membrane</keyword>
<feature type="compositionally biased region" description="Basic residues" evidence="2">
    <location>
        <begin position="224"/>
        <end position="244"/>
    </location>
</feature>
<dbReference type="GO" id="GO:0006465">
    <property type="term" value="P:signal peptide processing"/>
    <property type="evidence" value="ECO:0007669"/>
    <property type="project" value="UniProtKB-UniRule"/>
</dbReference>
<dbReference type="GO" id="GO:0016020">
    <property type="term" value="C:membrane"/>
    <property type="evidence" value="ECO:0007669"/>
    <property type="project" value="UniProtKB-UniRule"/>
</dbReference>
<dbReference type="EC" id="3.4.21.89" evidence="1"/>
<evidence type="ECO:0000256" key="1">
    <source>
        <dbReference type="NCBIfam" id="TIGR02228"/>
    </source>
</evidence>
<feature type="compositionally biased region" description="Low complexity" evidence="2">
    <location>
        <begin position="174"/>
        <end position="192"/>
    </location>
</feature>
<keyword evidence="3" id="KW-0812">Transmembrane</keyword>
<dbReference type="InterPro" id="IPR001733">
    <property type="entry name" value="Peptidase_S26B"/>
</dbReference>
<accession>A0A4R6DC20</accession>
<organism evidence="4 5">
    <name type="scientific">Curtobacterium flaccumfaciens</name>
    <dbReference type="NCBI Taxonomy" id="2035"/>
    <lineage>
        <taxon>Bacteria</taxon>
        <taxon>Bacillati</taxon>
        <taxon>Actinomycetota</taxon>
        <taxon>Actinomycetes</taxon>
        <taxon>Micrococcales</taxon>
        <taxon>Microbacteriaceae</taxon>
        <taxon>Curtobacterium</taxon>
    </lineage>
</organism>
<evidence type="ECO:0000256" key="3">
    <source>
        <dbReference type="SAM" id="Phobius"/>
    </source>
</evidence>
<evidence type="ECO:0000256" key="2">
    <source>
        <dbReference type="SAM" id="MobiDB-lite"/>
    </source>
</evidence>
<dbReference type="GO" id="GO:0004252">
    <property type="term" value="F:serine-type endopeptidase activity"/>
    <property type="evidence" value="ECO:0007669"/>
    <property type="project" value="UniProtKB-UniRule"/>
</dbReference>
<dbReference type="NCBIfam" id="TIGR02228">
    <property type="entry name" value="sigpep_I_arch"/>
    <property type="match status" value="1"/>
</dbReference>
<gene>
    <name evidence="4" type="ORF">EDF64_11559</name>
</gene>
<dbReference type="AlphaFoldDB" id="A0A4R6DC20"/>
<dbReference type="PANTHER" id="PTHR10806:SF6">
    <property type="entry name" value="SIGNAL PEPTIDASE COMPLEX CATALYTIC SUBUNIT SEC11"/>
    <property type="match status" value="1"/>
</dbReference>
<protein>
    <recommendedName>
        <fullName evidence="1">Signal peptidase I</fullName>
        <ecNumber evidence="1">3.4.21.89</ecNumber>
    </recommendedName>
</protein>
<evidence type="ECO:0000313" key="5">
    <source>
        <dbReference type="Proteomes" id="UP000295764"/>
    </source>
</evidence>
<dbReference type="Proteomes" id="UP000295764">
    <property type="component" value="Unassembled WGS sequence"/>
</dbReference>
<keyword evidence="3" id="KW-1133">Transmembrane helix</keyword>
<feature type="transmembrane region" description="Helical" evidence="3">
    <location>
        <begin position="141"/>
        <end position="166"/>
    </location>
</feature>
<dbReference type="CDD" id="cd06530">
    <property type="entry name" value="S26_SPase_I"/>
    <property type="match status" value="1"/>
</dbReference>
<dbReference type="InterPro" id="IPR019533">
    <property type="entry name" value="Peptidase_S26"/>
</dbReference>
<dbReference type="PANTHER" id="PTHR10806">
    <property type="entry name" value="SIGNAL PEPTIDASE COMPLEX CATALYTIC SUBUNIT SEC11"/>
    <property type="match status" value="1"/>
</dbReference>
<feature type="region of interest" description="Disordered" evidence="2">
    <location>
        <begin position="168"/>
        <end position="244"/>
    </location>
</feature>
<comment type="caution">
    <text evidence="4">The sequence shown here is derived from an EMBL/GenBank/DDBJ whole genome shotgun (WGS) entry which is preliminary data.</text>
</comment>
<proteinExistence type="predicted"/>